<dbReference type="Pfam" id="PF09932">
    <property type="entry name" value="DUF2164"/>
    <property type="match status" value="1"/>
</dbReference>
<dbReference type="eggNOG" id="COG5460">
    <property type="taxonomic scope" value="Bacteria"/>
</dbReference>
<dbReference type="InterPro" id="IPR018680">
    <property type="entry name" value="DUF2164"/>
</dbReference>
<evidence type="ECO:0008006" key="3">
    <source>
        <dbReference type="Google" id="ProtNLM"/>
    </source>
</evidence>
<reference evidence="1 2" key="1">
    <citation type="submission" date="2008-01" db="EMBL/GenBank/DDBJ databases">
        <title>Complete sequence of Pseudomonas putida GB-1.</title>
        <authorList>
            <consortium name="US DOE Joint Genome Institute"/>
            <person name="Copeland A."/>
            <person name="Lucas S."/>
            <person name="Lapidus A."/>
            <person name="Barry K."/>
            <person name="Glavina del Rio T."/>
            <person name="Dalin E."/>
            <person name="Tice H."/>
            <person name="Pitluck S."/>
            <person name="Bruce D."/>
            <person name="Goodwin L."/>
            <person name="Chertkov O."/>
            <person name="Brettin T."/>
            <person name="Detter J.C."/>
            <person name="Han C."/>
            <person name="Kuske C.R."/>
            <person name="Schmutz J."/>
            <person name="Larimer F."/>
            <person name="Land M."/>
            <person name="Hauser L."/>
            <person name="Kyrpides N."/>
            <person name="Kim E."/>
            <person name="McCarthy J.K."/>
            <person name="Richardson P."/>
        </authorList>
    </citation>
    <scope>NUCLEOTIDE SEQUENCE [LARGE SCALE GENOMIC DNA]</scope>
    <source>
        <strain evidence="1 2">GB-1</strain>
    </source>
</reference>
<dbReference type="EMBL" id="CP000926">
    <property type="protein sequence ID" value="ABY99065.1"/>
    <property type="molecule type" value="Genomic_DNA"/>
</dbReference>
<dbReference type="HOGENOM" id="CLU_157964_2_1_6"/>
<name>B0KHI3_PSEPG</name>
<evidence type="ECO:0000313" key="1">
    <source>
        <dbReference type="EMBL" id="ABY99065.1"/>
    </source>
</evidence>
<dbReference type="KEGG" id="ppg:PputGB1_3173"/>
<protein>
    <recommendedName>
        <fullName evidence="3">DUF2164 domain-containing protein</fullName>
    </recommendedName>
</protein>
<dbReference type="AlphaFoldDB" id="B0KHI3"/>
<proteinExistence type="predicted"/>
<sequence length="79" mass="9056">MPEISLSPEARALMIGKLKAYCADTFELQLGQFEVEFFLDFIEEVCGPAFYNSGVEQAIKTYAAWSERVQEEMDLKRIL</sequence>
<gene>
    <name evidence="1" type="ordered locus">PputGB1_3173</name>
</gene>
<dbReference type="Proteomes" id="UP000002157">
    <property type="component" value="Chromosome"/>
</dbReference>
<organism evidence="1 2">
    <name type="scientific">Pseudomonas putida (strain GB-1)</name>
    <dbReference type="NCBI Taxonomy" id="76869"/>
    <lineage>
        <taxon>Bacteria</taxon>
        <taxon>Pseudomonadati</taxon>
        <taxon>Pseudomonadota</taxon>
        <taxon>Gammaproteobacteria</taxon>
        <taxon>Pseudomonadales</taxon>
        <taxon>Pseudomonadaceae</taxon>
        <taxon>Pseudomonas</taxon>
    </lineage>
</organism>
<dbReference type="RefSeq" id="WP_012272794.1">
    <property type="nucleotide sequence ID" value="NC_010322.1"/>
</dbReference>
<accession>B0KHI3</accession>
<evidence type="ECO:0000313" key="2">
    <source>
        <dbReference type="Proteomes" id="UP000002157"/>
    </source>
</evidence>